<dbReference type="Proteomes" id="UP000218244">
    <property type="component" value="Chromosome"/>
</dbReference>
<proteinExistence type="inferred from homology"/>
<evidence type="ECO:0000256" key="1">
    <source>
        <dbReference type="ARBA" id="ARBA00004141"/>
    </source>
</evidence>
<feature type="transmembrane region" description="Helical" evidence="5">
    <location>
        <begin position="7"/>
        <end position="25"/>
    </location>
</feature>
<evidence type="ECO:0000256" key="5">
    <source>
        <dbReference type="RuleBase" id="RU363041"/>
    </source>
</evidence>
<evidence type="ECO:0000313" key="7">
    <source>
        <dbReference type="Proteomes" id="UP000218244"/>
    </source>
</evidence>
<dbReference type="InterPro" id="IPR002781">
    <property type="entry name" value="TM_pro_TauE-like"/>
</dbReference>
<keyword evidence="2 5" id="KW-0812">Transmembrane</keyword>
<keyword evidence="3 5" id="KW-1133">Transmembrane helix</keyword>
<sequence length="80" mass="8303">MQELNAIKNLTVAAVNLIAAGVFIVVSPELISWSTVLTIAVGSALGGYIGGRYARRLSPGMFRAFVAIVGIATVVALTLK</sequence>
<reference evidence="6 7" key="1">
    <citation type="submission" date="2016-02" db="EMBL/GenBank/DDBJ databases">
        <title>Corynebacterium glutamicum N24 whole genome sequencing project.</title>
        <authorList>
            <person name="Matsutani M."/>
            <person name="Nangtapong N."/>
            <person name="Yakushi T."/>
            <person name="Matsushita K."/>
        </authorList>
    </citation>
    <scope>NUCLEOTIDE SEQUENCE [LARGE SCALE GENOMIC DNA]</scope>
    <source>
        <strain evidence="6 7">N24</strain>
    </source>
</reference>
<evidence type="ECO:0000256" key="2">
    <source>
        <dbReference type="ARBA" id="ARBA00022692"/>
    </source>
</evidence>
<dbReference type="KEGG" id="csur:N24_2142"/>
<name>A0A160PRW5_9CORY</name>
<organism evidence="6 7">
    <name type="scientific">Corynebacterium suranareeae</name>
    <dbReference type="NCBI Taxonomy" id="2506452"/>
    <lineage>
        <taxon>Bacteria</taxon>
        <taxon>Bacillati</taxon>
        <taxon>Actinomycetota</taxon>
        <taxon>Actinomycetes</taxon>
        <taxon>Mycobacteriales</taxon>
        <taxon>Corynebacteriaceae</taxon>
        <taxon>Corynebacterium</taxon>
    </lineage>
</organism>
<feature type="transmembrane region" description="Helical" evidence="5">
    <location>
        <begin position="61"/>
        <end position="79"/>
    </location>
</feature>
<accession>A0A160PRW5</accession>
<evidence type="ECO:0000256" key="3">
    <source>
        <dbReference type="ARBA" id="ARBA00022989"/>
    </source>
</evidence>
<dbReference type="GO" id="GO:0005886">
    <property type="term" value="C:plasma membrane"/>
    <property type="evidence" value="ECO:0007669"/>
    <property type="project" value="UniProtKB-SubCell"/>
</dbReference>
<feature type="transmembrane region" description="Helical" evidence="5">
    <location>
        <begin position="31"/>
        <end position="49"/>
    </location>
</feature>
<comment type="subcellular location">
    <subcellularLocation>
        <location evidence="5">Cell membrane</location>
        <topology evidence="5">Multi-pass membrane protein</topology>
    </subcellularLocation>
    <subcellularLocation>
        <location evidence="1">Membrane</location>
        <topology evidence="1">Multi-pass membrane protein</topology>
    </subcellularLocation>
</comment>
<dbReference type="Pfam" id="PF01925">
    <property type="entry name" value="TauE"/>
    <property type="match status" value="1"/>
</dbReference>
<comment type="similarity">
    <text evidence="5">Belongs to the 4-toluene sulfonate uptake permease (TSUP) (TC 2.A.102) family.</text>
</comment>
<evidence type="ECO:0000313" key="6">
    <source>
        <dbReference type="EMBL" id="BAU96404.1"/>
    </source>
</evidence>
<keyword evidence="7" id="KW-1185">Reference proteome</keyword>
<keyword evidence="5" id="KW-1003">Cell membrane</keyword>
<dbReference type="AlphaFoldDB" id="A0A160PRW5"/>
<evidence type="ECO:0000256" key="4">
    <source>
        <dbReference type="ARBA" id="ARBA00023136"/>
    </source>
</evidence>
<keyword evidence="4 5" id="KW-0472">Membrane</keyword>
<dbReference type="EMBL" id="AP017369">
    <property type="protein sequence ID" value="BAU96404.1"/>
    <property type="molecule type" value="Genomic_DNA"/>
</dbReference>
<gene>
    <name evidence="6" type="ORF">N24_2142</name>
</gene>
<protein>
    <recommendedName>
        <fullName evidence="5">Probable membrane transporter protein</fullName>
    </recommendedName>
</protein>